<keyword evidence="2" id="KW-0812">Transmembrane</keyword>
<keyword evidence="2" id="KW-1133">Transmembrane helix</keyword>
<comment type="caution">
    <text evidence="4">The sequence shown here is derived from an EMBL/GenBank/DDBJ whole genome shotgun (WGS) entry which is preliminary data.</text>
</comment>
<gene>
    <name evidence="4" type="ORF">SYV04_06325</name>
</gene>
<sequence length="140" mass="15406">MTPYPSLSRQPSRLLAQLALVVSYAVGCLTLVSLLSFGLAVLHGCFHRNGRVDRAQLDIKNIQLALKLYRQHQGRYPSTEEGLRALVQAQALESLPRDPWNFEYHYALRGGAPQIWSLGADGAPGGEGRDADIFSRPPPP</sequence>
<dbReference type="Pfam" id="PF08334">
    <property type="entry name" value="T2SSG"/>
    <property type="match status" value="1"/>
</dbReference>
<keyword evidence="2" id="KW-0472">Membrane</keyword>
<accession>A0ABU5GZ61</accession>
<keyword evidence="5" id="KW-1185">Reference proteome</keyword>
<evidence type="ECO:0000313" key="5">
    <source>
        <dbReference type="Proteomes" id="UP001291309"/>
    </source>
</evidence>
<organism evidence="4 5">
    <name type="scientific">Hyalangium rubrum</name>
    <dbReference type="NCBI Taxonomy" id="3103134"/>
    <lineage>
        <taxon>Bacteria</taxon>
        <taxon>Pseudomonadati</taxon>
        <taxon>Myxococcota</taxon>
        <taxon>Myxococcia</taxon>
        <taxon>Myxococcales</taxon>
        <taxon>Cystobacterineae</taxon>
        <taxon>Archangiaceae</taxon>
        <taxon>Hyalangium</taxon>
    </lineage>
</organism>
<feature type="region of interest" description="Disordered" evidence="1">
    <location>
        <begin position="119"/>
        <end position="140"/>
    </location>
</feature>
<dbReference type="SUPFAM" id="SSF54523">
    <property type="entry name" value="Pili subunits"/>
    <property type="match status" value="1"/>
</dbReference>
<dbReference type="EMBL" id="JAXIVS010000002">
    <property type="protein sequence ID" value="MDY7225989.1"/>
    <property type="molecule type" value="Genomic_DNA"/>
</dbReference>
<protein>
    <submittedName>
        <fullName evidence="4">Type II secretion system protein GspG</fullName>
    </submittedName>
</protein>
<proteinExistence type="predicted"/>
<evidence type="ECO:0000256" key="1">
    <source>
        <dbReference type="SAM" id="MobiDB-lite"/>
    </source>
</evidence>
<dbReference type="InterPro" id="IPR013545">
    <property type="entry name" value="T2SS_protein-GspG_C"/>
</dbReference>
<dbReference type="InterPro" id="IPR045584">
    <property type="entry name" value="Pilin-like"/>
</dbReference>
<dbReference type="Gene3D" id="3.30.700.10">
    <property type="entry name" value="Glycoprotein, Type 4 Pilin"/>
    <property type="match status" value="1"/>
</dbReference>
<name>A0ABU5GZ61_9BACT</name>
<evidence type="ECO:0000313" key="4">
    <source>
        <dbReference type="EMBL" id="MDY7225989.1"/>
    </source>
</evidence>
<dbReference type="Proteomes" id="UP001291309">
    <property type="component" value="Unassembled WGS sequence"/>
</dbReference>
<evidence type="ECO:0000256" key="2">
    <source>
        <dbReference type="SAM" id="Phobius"/>
    </source>
</evidence>
<dbReference type="RefSeq" id="WP_321544711.1">
    <property type="nucleotide sequence ID" value="NZ_JAXIVS010000002.1"/>
</dbReference>
<feature type="domain" description="Type II secretion system protein GspG C-terminal" evidence="3">
    <location>
        <begin position="49"/>
        <end position="135"/>
    </location>
</feature>
<reference evidence="4 5" key="1">
    <citation type="submission" date="2023-12" db="EMBL/GenBank/DDBJ databases">
        <title>the genome sequence of Hyalangium sp. s54d21.</title>
        <authorList>
            <person name="Zhang X."/>
        </authorList>
    </citation>
    <scope>NUCLEOTIDE SEQUENCE [LARGE SCALE GENOMIC DNA]</scope>
    <source>
        <strain evidence="5">s54d21</strain>
    </source>
</reference>
<evidence type="ECO:0000259" key="3">
    <source>
        <dbReference type="Pfam" id="PF08334"/>
    </source>
</evidence>
<feature type="transmembrane region" description="Helical" evidence="2">
    <location>
        <begin position="20"/>
        <end position="42"/>
    </location>
</feature>